<protein>
    <submittedName>
        <fullName evidence="2">Uncharacterized protein</fullName>
    </submittedName>
</protein>
<name>A0A453N4M9_AEGTS</name>
<evidence type="ECO:0000313" key="2">
    <source>
        <dbReference type="EnsemblPlants" id="AET6Gv20232100.52"/>
    </source>
</evidence>
<reference evidence="3" key="1">
    <citation type="journal article" date="2014" name="Science">
        <title>Ancient hybridizations among the ancestral genomes of bread wheat.</title>
        <authorList>
            <consortium name="International Wheat Genome Sequencing Consortium,"/>
            <person name="Marcussen T."/>
            <person name="Sandve S.R."/>
            <person name="Heier L."/>
            <person name="Spannagl M."/>
            <person name="Pfeifer M."/>
            <person name="Jakobsen K.S."/>
            <person name="Wulff B.B."/>
            <person name="Steuernagel B."/>
            <person name="Mayer K.F."/>
            <person name="Olsen O.A."/>
        </authorList>
    </citation>
    <scope>NUCLEOTIDE SEQUENCE [LARGE SCALE GENOMIC DNA]</scope>
    <source>
        <strain evidence="3">cv. AL8/78</strain>
    </source>
</reference>
<dbReference type="Gramene" id="AET6Gv20232100.52">
    <property type="protein sequence ID" value="AET6Gv20232100.52"/>
    <property type="gene ID" value="AET6Gv20232100"/>
</dbReference>
<evidence type="ECO:0000256" key="1">
    <source>
        <dbReference type="SAM" id="MobiDB-lite"/>
    </source>
</evidence>
<reference evidence="2" key="4">
    <citation type="submission" date="2019-03" db="UniProtKB">
        <authorList>
            <consortium name="EnsemblPlants"/>
        </authorList>
    </citation>
    <scope>IDENTIFICATION</scope>
</reference>
<sequence>RKNICKLEIFFSCSSPLAWWPDRLSLPLSSSSDSPPPPFPTRITAEPSRAGLTPTPAAPPHKHHHGRSKLADIT</sequence>
<proteinExistence type="predicted"/>
<feature type="region of interest" description="Disordered" evidence="1">
    <location>
        <begin position="28"/>
        <end position="74"/>
    </location>
</feature>
<accession>A0A453N4M9</accession>
<organism evidence="2 3">
    <name type="scientific">Aegilops tauschii subsp. strangulata</name>
    <name type="common">Goatgrass</name>
    <dbReference type="NCBI Taxonomy" id="200361"/>
    <lineage>
        <taxon>Eukaryota</taxon>
        <taxon>Viridiplantae</taxon>
        <taxon>Streptophyta</taxon>
        <taxon>Embryophyta</taxon>
        <taxon>Tracheophyta</taxon>
        <taxon>Spermatophyta</taxon>
        <taxon>Magnoliopsida</taxon>
        <taxon>Liliopsida</taxon>
        <taxon>Poales</taxon>
        <taxon>Poaceae</taxon>
        <taxon>BOP clade</taxon>
        <taxon>Pooideae</taxon>
        <taxon>Triticodae</taxon>
        <taxon>Triticeae</taxon>
        <taxon>Triticinae</taxon>
        <taxon>Aegilops</taxon>
    </lineage>
</organism>
<keyword evidence="3" id="KW-1185">Reference proteome</keyword>
<dbReference type="Proteomes" id="UP000015105">
    <property type="component" value="Chromosome 6D"/>
</dbReference>
<dbReference type="AlphaFoldDB" id="A0A453N4M9"/>
<reference evidence="3" key="2">
    <citation type="journal article" date="2017" name="Nat. Plants">
        <title>The Aegilops tauschii genome reveals multiple impacts of transposons.</title>
        <authorList>
            <person name="Zhao G."/>
            <person name="Zou C."/>
            <person name="Li K."/>
            <person name="Wang K."/>
            <person name="Li T."/>
            <person name="Gao L."/>
            <person name="Zhang X."/>
            <person name="Wang H."/>
            <person name="Yang Z."/>
            <person name="Liu X."/>
            <person name="Jiang W."/>
            <person name="Mao L."/>
            <person name="Kong X."/>
            <person name="Jiao Y."/>
            <person name="Jia J."/>
        </authorList>
    </citation>
    <scope>NUCLEOTIDE SEQUENCE [LARGE SCALE GENOMIC DNA]</scope>
    <source>
        <strain evidence="3">cv. AL8/78</strain>
    </source>
</reference>
<dbReference type="EnsemblPlants" id="AET6Gv20232100.52">
    <property type="protein sequence ID" value="AET6Gv20232100.52"/>
    <property type="gene ID" value="AET6Gv20232100"/>
</dbReference>
<evidence type="ECO:0000313" key="3">
    <source>
        <dbReference type="Proteomes" id="UP000015105"/>
    </source>
</evidence>
<reference evidence="2" key="3">
    <citation type="journal article" date="2017" name="Nature">
        <title>Genome sequence of the progenitor of the wheat D genome Aegilops tauschii.</title>
        <authorList>
            <person name="Luo M.C."/>
            <person name="Gu Y.Q."/>
            <person name="Puiu D."/>
            <person name="Wang H."/>
            <person name="Twardziok S.O."/>
            <person name="Deal K.R."/>
            <person name="Huo N."/>
            <person name="Zhu T."/>
            <person name="Wang L."/>
            <person name="Wang Y."/>
            <person name="McGuire P.E."/>
            <person name="Liu S."/>
            <person name="Long H."/>
            <person name="Ramasamy R.K."/>
            <person name="Rodriguez J.C."/>
            <person name="Van S.L."/>
            <person name="Yuan L."/>
            <person name="Wang Z."/>
            <person name="Xia Z."/>
            <person name="Xiao L."/>
            <person name="Anderson O.D."/>
            <person name="Ouyang S."/>
            <person name="Liang Y."/>
            <person name="Zimin A.V."/>
            <person name="Pertea G."/>
            <person name="Qi P."/>
            <person name="Bennetzen J.L."/>
            <person name="Dai X."/>
            <person name="Dawson M.W."/>
            <person name="Muller H.G."/>
            <person name="Kugler K."/>
            <person name="Rivarola-Duarte L."/>
            <person name="Spannagl M."/>
            <person name="Mayer K.F.X."/>
            <person name="Lu F.H."/>
            <person name="Bevan M.W."/>
            <person name="Leroy P."/>
            <person name="Li P."/>
            <person name="You F.M."/>
            <person name="Sun Q."/>
            <person name="Liu Z."/>
            <person name="Lyons E."/>
            <person name="Wicker T."/>
            <person name="Salzberg S.L."/>
            <person name="Devos K.M."/>
            <person name="Dvorak J."/>
        </authorList>
    </citation>
    <scope>NUCLEOTIDE SEQUENCE [LARGE SCALE GENOMIC DNA]</scope>
    <source>
        <strain evidence="2">cv. AL8/78</strain>
    </source>
</reference>
<reference evidence="2" key="5">
    <citation type="journal article" date="2021" name="G3 (Bethesda)">
        <title>Aegilops tauschii genome assembly Aet v5.0 features greater sequence contiguity and improved annotation.</title>
        <authorList>
            <person name="Wang L."/>
            <person name="Zhu T."/>
            <person name="Rodriguez J.C."/>
            <person name="Deal K.R."/>
            <person name="Dubcovsky J."/>
            <person name="McGuire P.E."/>
            <person name="Lux T."/>
            <person name="Spannagl M."/>
            <person name="Mayer K.F.X."/>
            <person name="Baldrich P."/>
            <person name="Meyers B.C."/>
            <person name="Huo N."/>
            <person name="Gu Y.Q."/>
            <person name="Zhou H."/>
            <person name="Devos K.M."/>
            <person name="Bennetzen J.L."/>
            <person name="Unver T."/>
            <person name="Budak H."/>
            <person name="Gulick P.J."/>
            <person name="Galiba G."/>
            <person name="Kalapos B."/>
            <person name="Nelson D.R."/>
            <person name="Li P."/>
            <person name="You F.M."/>
            <person name="Luo M.C."/>
            <person name="Dvorak J."/>
        </authorList>
    </citation>
    <scope>NUCLEOTIDE SEQUENCE [LARGE SCALE GENOMIC DNA]</scope>
    <source>
        <strain evidence="2">cv. AL8/78</strain>
    </source>
</reference>